<protein>
    <submittedName>
        <fullName evidence="1">Uncharacterized protein</fullName>
    </submittedName>
</protein>
<sequence length="274" mass="30509">MSAVYRLGPFWNGYSGLKKVVVFGDSYSYVGYHSQAPVPTPAKPFGLPYPGTPLTEPGLPNWVGYLITTYANGRANMVVYDYAVRGDTVPGVARQVAEEFLPSVGKRPSWARWTPSDTLFVTWIGTDDCRLMYTNEVTEVKAIISNLFAVQEQLYAAGARNFLFIDVPPIHRSPVGPTDGYDFSVRFKIWNAELRNSLATFTATHADCTVMLFSAWDIFNRVLDNPAAYGFNPQDVRRMNGSIWFDHIHPTSKFHDIIARSIAQMLAAQPPAAA</sequence>
<comment type="caution">
    <text evidence="1">The sequence shown here is derived from an EMBL/GenBank/DDBJ whole genome shotgun (WGS) entry which is preliminary data.</text>
</comment>
<dbReference type="Proteomes" id="UP000814140">
    <property type="component" value="Unassembled WGS sequence"/>
</dbReference>
<reference evidence="1" key="1">
    <citation type="submission" date="2021-03" db="EMBL/GenBank/DDBJ databases">
        <authorList>
            <consortium name="DOE Joint Genome Institute"/>
            <person name="Ahrendt S."/>
            <person name="Looney B.P."/>
            <person name="Miyauchi S."/>
            <person name="Morin E."/>
            <person name="Drula E."/>
            <person name="Courty P.E."/>
            <person name="Chicoki N."/>
            <person name="Fauchery L."/>
            <person name="Kohler A."/>
            <person name="Kuo A."/>
            <person name="Labutti K."/>
            <person name="Pangilinan J."/>
            <person name="Lipzen A."/>
            <person name="Riley R."/>
            <person name="Andreopoulos W."/>
            <person name="He G."/>
            <person name="Johnson J."/>
            <person name="Barry K.W."/>
            <person name="Grigoriev I.V."/>
            <person name="Nagy L."/>
            <person name="Hibbett D."/>
            <person name="Henrissat B."/>
            <person name="Matheny P.B."/>
            <person name="Labbe J."/>
            <person name="Martin F."/>
        </authorList>
    </citation>
    <scope>NUCLEOTIDE SEQUENCE</scope>
    <source>
        <strain evidence="1">HHB10654</strain>
    </source>
</reference>
<keyword evidence="2" id="KW-1185">Reference proteome</keyword>
<proteinExistence type="predicted"/>
<reference evidence="1" key="2">
    <citation type="journal article" date="2022" name="New Phytol.">
        <title>Evolutionary transition to the ectomycorrhizal habit in the genomes of a hyperdiverse lineage of mushroom-forming fungi.</title>
        <authorList>
            <person name="Looney B."/>
            <person name="Miyauchi S."/>
            <person name="Morin E."/>
            <person name="Drula E."/>
            <person name="Courty P.E."/>
            <person name="Kohler A."/>
            <person name="Kuo A."/>
            <person name="LaButti K."/>
            <person name="Pangilinan J."/>
            <person name="Lipzen A."/>
            <person name="Riley R."/>
            <person name="Andreopoulos W."/>
            <person name="He G."/>
            <person name="Johnson J."/>
            <person name="Nolan M."/>
            <person name="Tritt A."/>
            <person name="Barry K.W."/>
            <person name="Grigoriev I.V."/>
            <person name="Nagy L.G."/>
            <person name="Hibbett D."/>
            <person name="Henrissat B."/>
            <person name="Matheny P.B."/>
            <person name="Labbe J."/>
            <person name="Martin F.M."/>
        </authorList>
    </citation>
    <scope>NUCLEOTIDE SEQUENCE</scope>
    <source>
        <strain evidence="1">HHB10654</strain>
    </source>
</reference>
<dbReference type="EMBL" id="MU277194">
    <property type="protein sequence ID" value="KAI0065901.1"/>
    <property type="molecule type" value="Genomic_DNA"/>
</dbReference>
<evidence type="ECO:0000313" key="2">
    <source>
        <dbReference type="Proteomes" id="UP000814140"/>
    </source>
</evidence>
<organism evidence="1 2">
    <name type="scientific">Artomyces pyxidatus</name>
    <dbReference type="NCBI Taxonomy" id="48021"/>
    <lineage>
        <taxon>Eukaryota</taxon>
        <taxon>Fungi</taxon>
        <taxon>Dikarya</taxon>
        <taxon>Basidiomycota</taxon>
        <taxon>Agaricomycotina</taxon>
        <taxon>Agaricomycetes</taxon>
        <taxon>Russulales</taxon>
        <taxon>Auriscalpiaceae</taxon>
        <taxon>Artomyces</taxon>
    </lineage>
</organism>
<accession>A0ACB8TCM6</accession>
<gene>
    <name evidence="1" type="ORF">BV25DRAFT_1821605</name>
</gene>
<name>A0ACB8TCM6_9AGAM</name>
<evidence type="ECO:0000313" key="1">
    <source>
        <dbReference type="EMBL" id="KAI0065901.1"/>
    </source>
</evidence>